<feature type="region of interest" description="Disordered" evidence="2">
    <location>
        <begin position="802"/>
        <end position="821"/>
    </location>
</feature>
<feature type="region of interest" description="Disordered" evidence="2">
    <location>
        <begin position="1"/>
        <end position="93"/>
    </location>
</feature>
<sequence>MRHGSSKVGPIEKVSEELKQNSKNEKVKHEDLKTDKENKIKQGRLRKMELKQDKDLKQNLKQVKEVKQNVNQEKELKQTKENLDLNQNDEHNELKQHMKQEMEMRQNIKQENSLKQNMKQENNLLQETEMEQKAKQTKDEDNQVSSKKQKKRPLIKANNGSLQRSSSQSRCLSTTSNNQKSENFLKFMSRSKTSTNLAVNSSREASASLSWLRSIRGKSPSHLKTRQNNNNNNYFTSKTLKTSNIFDAVVDVFNPLENQKFFEASWDLQNNFYQKLVGEENQYTRVQRELKCLAERRALTVGSKHTIRVADFSSIEHMFLMMNKKSSEKRQINENEMFQKPRQRALQDYYNDDDAELEVMANIVDENTIRPTGQLITPCRADFPGCATPPPLPRSIETALHKWAHTQPKAIAAVQLDTNNTSKPSTSLTYAKLLSRATKIAYTLLNKIVVIPSTSGGSGKEKVHLCLPGDRVALVYPNNEAQAFLCAFYGCLLAGVIPVPIEVPTVKRGDTAGAQQFGFLLGSCGVRVALTTERCLKGLPRSQQHNNNNTSSQNFLPSSPSSSANSTLSPSTQRDSSQSPAQNRQQQNQHDLADFKYWPKLHWLVTEHLPRPAKEWTCSPLLADESIAYIEYSTDREGAVRGVQVSRQAMLAHARALCLALDYKENQTLICVLDFKRETGLWHACIASIYAGMRVIFVPYSLIKANPTCWLLQATQQTAQFALVKSRDLHWSLLAVRDHSQLQLNSLERILVSDSANPWALSSCDQFCSVFARRGLSPTAICPCAGSPEAGTVALRRPFRRQGNDQTNENNNNNNQNLPQWGSGRGTLSMLALSHLVVRLEPENSINSLAVQDTGQVIPGGMAVVVKLNGPPRLCKSDEIGEICLHSASTSNGFYGLKGLSQGTFSVLPLGIDDKPIGPLHYVRSGLIGFLGPNGMIFAVGSKQSLLFVSGRVHNADDLIATVLAVEPHKFIYRGRISVFSIRVLRDERICIVAEQKPEVNEEDAFPWMVRVLQAIDSVHNQLGIYCICLVLPNHLPKTLLGGIHITETKQRFLDACLHPTTLLMCPQHCVLNLPRPREPPSDIGPAAMFVGNIVQGARIAGAQGLDLPTPTSEEEQFYLIDILKQRAKQTPDHVLYSLLNSKGIETESLTCAQLLKRAERVGALLLEKGSLASGDHVAIIFPPGIDLIAAVFGCFCASLVPVCIRPPSVHNLQTSMLTIRMIVEVSKAVALLSNGAIIKLLKSREFPQTHRRRQQQQQNATIQQNCWPIIFDTDDAPSLSFARNKVLNRRLSAEELEFVVSTTGQLSGVQMTVSAVAHQCRSLKLACELYPSRNVTLCLDPCSGGLSFTLWCLLSVYSGHQSTLIPPQEMEQNPFCWLQTLTQKRIRDTFCSPNMVELCCSELAPQLSQLLEKGINLSSLRNCIIIAEERPRVSLCNSFVKLFMPLGLSTRSVSTAFGCRVNPSICMQSASCPDPTFIYVDAKALRNDRVTVVEKGAPHSICLMECGKLLPGVKVAIANPKTRGQCADTHLGEIWVSSEHNSKSFTSLSDIQQSDHFNAKLTTGDTKTIWARTGYLGFLRQTQAITAHGELHDALFVVGALEETLMLRGMRYHPIDIETCVNKSNRQICESASFLWTNLLVIVAETTSPESEALDLIPSITSALLEEQHLIAGIVVLLDPGTIPINSRGEKQRAHLRELFIKNQLDPIYVAYNL</sequence>
<comment type="similarity">
    <text evidence="1">Belongs to the DIP2 family.</text>
</comment>
<dbReference type="Pfam" id="PF23024">
    <property type="entry name" value="AMP-dom_DIP2-like"/>
    <property type="match status" value="1"/>
</dbReference>
<dbReference type="PANTHER" id="PTHR22754:SF32">
    <property type="entry name" value="DISCO-INTERACTING PROTEIN 2"/>
    <property type="match status" value="1"/>
</dbReference>
<feature type="region of interest" description="Disordered" evidence="2">
    <location>
        <begin position="540"/>
        <end position="589"/>
    </location>
</feature>
<evidence type="ECO:0000256" key="2">
    <source>
        <dbReference type="SAM" id="MobiDB-lite"/>
    </source>
</evidence>
<name>A0A8T0A1C4_9BILA</name>
<dbReference type="Pfam" id="PF00501">
    <property type="entry name" value="AMP-binding"/>
    <property type="match status" value="2"/>
</dbReference>
<evidence type="ECO:0000259" key="4">
    <source>
        <dbReference type="Pfam" id="PF23024"/>
    </source>
</evidence>
<feature type="domain" description="AMP-binding enzyme C-terminal" evidence="4">
    <location>
        <begin position="1603"/>
        <end position="1707"/>
    </location>
</feature>
<dbReference type="FunFam" id="3.30.300.30:FF:000001">
    <property type="entry name" value="DIP2 disco-interacting protein 2 homolog C"/>
    <property type="match status" value="1"/>
</dbReference>
<organism evidence="5 6">
    <name type="scientific">Meloidogyne graminicola</name>
    <dbReference type="NCBI Taxonomy" id="189291"/>
    <lineage>
        <taxon>Eukaryota</taxon>
        <taxon>Metazoa</taxon>
        <taxon>Ecdysozoa</taxon>
        <taxon>Nematoda</taxon>
        <taxon>Chromadorea</taxon>
        <taxon>Rhabditida</taxon>
        <taxon>Tylenchina</taxon>
        <taxon>Tylenchomorpha</taxon>
        <taxon>Tylenchoidea</taxon>
        <taxon>Meloidogynidae</taxon>
        <taxon>Meloidogyninae</taxon>
        <taxon>Meloidogyne</taxon>
    </lineage>
</organism>
<feature type="domain" description="AMP-dependent synthetase/ligase" evidence="3">
    <location>
        <begin position="468"/>
        <end position="718"/>
    </location>
</feature>
<keyword evidence="6" id="KW-1185">Reference proteome</keyword>
<reference evidence="5" key="1">
    <citation type="journal article" date="2020" name="Ecol. Evol.">
        <title>Genome structure and content of the rice root-knot nematode (Meloidogyne graminicola).</title>
        <authorList>
            <person name="Phan N.T."/>
            <person name="Danchin E.G.J."/>
            <person name="Klopp C."/>
            <person name="Perfus-Barbeoch L."/>
            <person name="Kozlowski D.K."/>
            <person name="Koutsovoulos G.D."/>
            <person name="Lopez-Roques C."/>
            <person name="Bouchez O."/>
            <person name="Zahm M."/>
            <person name="Besnard G."/>
            <person name="Bellafiore S."/>
        </authorList>
    </citation>
    <scope>NUCLEOTIDE SEQUENCE</scope>
    <source>
        <strain evidence="5">VN-18</strain>
    </source>
</reference>
<dbReference type="Gene3D" id="3.40.50.12780">
    <property type="entry name" value="N-terminal domain of ligase-like"/>
    <property type="match status" value="2"/>
</dbReference>
<dbReference type="InterPro" id="IPR025110">
    <property type="entry name" value="AMP-bd_C"/>
</dbReference>
<dbReference type="SUPFAM" id="SSF56801">
    <property type="entry name" value="Acetyl-CoA synthetase-like"/>
    <property type="match status" value="2"/>
</dbReference>
<feature type="region of interest" description="Disordered" evidence="2">
    <location>
        <begin position="130"/>
        <end position="177"/>
    </location>
</feature>
<dbReference type="InterPro" id="IPR042099">
    <property type="entry name" value="ANL_N_sf"/>
</dbReference>
<feature type="compositionally biased region" description="Basic and acidic residues" evidence="2">
    <location>
        <begin position="13"/>
        <end position="93"/>
    </location>
</feature>
<dbReference type="Gene3D" id="3.30.300.30">
    <property type="match status" value="2"/>
</dbReference>
<dbReference type="InterPro" id="IPR037337">
    <property type="entry name" value="Dip2-like_dom"/>
</dbReference>
<comment type="caution">
    <text evidence="5">The sequence shown here is derived from an EMBL/GenBank/DDBJ whole genome shotgun (WGS) entry which is preliminary data.</text>
</comment>
<evidence type="ECO:0000256" key="1">
    <source>
        <dbReference type="ARBA" id="ARBA00007735"/>
    </source>
</evidence>
<feature type="compositionally biased region" description="Low complexity" evidence="2">
    <location>
        <begin position="161"/>
        <end position="176"/>
    </location>
</feature>
<dbReference type="InterPro" id="IPR000873">
    <property type="entry name" value="AMP-dep_synth/lig_dom"/>
</dbReference>
<feature type="compositionally biased region" description="Basic and acidic residues" evidence="2">
    <location>
        <begin position="130"/>
        <end position="141"/>
    </location>
</feature>
<dbReference type="Proteomes" id="UP000605970">
    <property type="component" value="Unassembled WGS sequence"/>
</dbReference>
<protein>
    <recommendedName>
        <fullName evidence="7">DMAP-interaction domain-containing protein</fullName>
    </recommendedName>
</protein>
<accession>A0A8T0A1C4</accession>
<feature type="domain" description="AMP-dependent synthetase/ligase" evidence="3">
    <location>
        <begin position="1125"/>
        <end position="1544"/>
    </location>
</feature>
<evidence type="ECO:0008006" key="7">
    <source>
        <dbReference type="Google" id="ProtNLM"/>
    </source>
</evidence>
<dbReference type="EMBL" id="JABEBT010000007">
    <property type="protein sequence ID" value="KAF7639116.1"/>
    <property type="molecule type" value="Genomic_DNA"/>
</dbReference>
<evidence type="ECO:0000259" key="3">
    <source>
        <dbReference type="Pfam" id="PF00501"/>
    </source>
</evidence>
<dbReference type="CDD" id="cd05905">
    <property type="entry name" value="Dip2"/>
    <property type="match status" value="1"/>
</dbReference>
<feature type="compositionally biased region" description="Low complexity" evidence="2">
    <location>
        <begin position="542"/>
        <end position="589"/>
    </location>
</feature>
<proteinExistence type="inferred from homology"/>
<feature type="compositionally biased region" description="Low complexity" evidence="2">
    <location>
        <begin position="804"/>
        <end position="817"/>
    </location>
</feature>
<dbReference type="PANTHER" id="PTHR22754">
    <property type="entry name" value="DISCO-INTERACTING PROTEIN 2 DIP2 -RELATED"/>
    <property type="match status" value="1"/>
</dbReference>
<gene>
    <name evidence="5" type="ORF">Mgra_00001350</name>
</gene>
<evidence type="ECO:0000313" key="6">
    <source>
        <dbReference type="Proteomes" id="UP000605970"/>
    </source>
</evidence>
<dbReference type="OrthoDB" id="69964at2759"/>
<dbReference type="InterPro" id="IPR045851">
    <property type="entry name" value="AMP-bd_C_sf"/>
</dbReference>
<evidence type="ECO:0000313" key="5">
    <source>
        <dbReference type="EMBL" id="KAF7639116.1"/>
    </source>
</evidence>